<name>A0A1I6AAY3_9BACI</name>
<dbReference type="GeneID" id="93711197"/>
<proteinExistence type="predicted"/>
<evidence type="ECO:0008006" key="3">
    <source>
        <dbReference type="Google" id="ProtNLM"/>
    </source>
</evidence>
<reference evidence="1 2" key="1">
    <citation type="submission" date="2016-10" db="EMBL/GenBank/DDBJ databases">
        <authorList>
            <person name="Varghese N."/>
            <person name="Submissions S."/>
        </authorList>
    </citation>
    <scope>NUCLEOTIDE SEQUENCE [LARGE SCALE GENOMIC DNA]</scope>
    <source>
        <strain evidence="1 2">DSM 13796</strain>
    </source>
</reference>
<gene>
    <name evidence="1" type="ORF">SAMN02745910_02551</name>
</gene>
<dbReference type="EMBL" id="FOXX01000006">
    <property type="protein sequence ID" value="SFQ65773.1"/>
    <property type="molecule type" value="Genomic_DNA"/>
</dbReference>
<evidence type="ECO:0000313" key="1">
    <source>
        <dbReference type="EMBL" id="SFQ65773.1"/>
    </source>
</evidence>
<comment type="caution">
    <text evidence="1">The sequence shown here is derived from an EMBL/GenBank/DDBJ whole genome shotgun (WGS) entry which is preliminary data.</text>
</comment>
<accession>A0A1I6AAY3</accession>
<dbReference type="RefSeq" id="WP_061805257.1">
    <property type="nucleotide sequence ID" value="NZ_FOXX01000006.1"/>
</dbReference>
<keyword evidence="2" id="KW-1185">Reference proteome</keyword>
<dbReference type="Proteomes" id="UP000182762">
    <property type="component" value="Unassembled WGS sequence"/>
</dbReference>
<sequence length="93" mass="10796">MNTHLTRDSALRVADNYKNKYNLSGNILEEIEHTITFHDEFDSVNGPVWLIIVKIKPHELCVENEYTIVVSDKEEVVKYIIDPNGHCFCPHLE</sequence>
<protein>
    <recommendedName>
        <fullName evidence="3">PepSY domain-containing protein</fullName>
    </recommendedName>
</protein>
<organism evidence="1 2">
    <name type="scientific">Priestia endophytica DSM 13796</name>
    <dbReference type="NCBI Taxonomy" id="1121089"/>
    <lineage>
        <taxon>Bacteria</taxon>
        <taxon>Bacillati</taxon>
        <taxon>Bacillota</taxon>
        <taxon>Bacilli</taxon>
        <taxon>Bacillales</taxon>
        <taxon>Bacillaceae</taxon>
        <taxon>Priestia</taxon>
    </lineage>
</organism>
<evidence type="ECO:0000313" key="2">
    <source>
        <dbReference type="Proteomes" id="UP000182762"/>
    </source>
</evidence>